<feature type="non-terminal residue" evidence="2">
    <location>
        <position position="1"/>
    </location>
</feature>
<protein>
    <recommendedName>
        <fullName evidence="1">CFAP61 dimerisation domain-containing protein</fullName>
    </recommendedName>
</protein>
<comment type="caution">
    <text evidence="2">The sequence shown here is derived from an EMBL/GenBank/DDBJ whole genome shotgun (WGS) entry which is preliminary data.</text>
</comment>
<dbReference type="Pfam" id="PF23150">
    <property type="entry name" value="CFAP61_dimer"/>
    <property type="match status" value="1"/>
</dbReference>
<dbReference type="EMBL" id="JADAQX010000493">
    <property type="protein sequence ID" value="KAF8820071.1"/>
    <property type="molecule type" value="Genomic_DNA"/>
</dbReference>
<proteinExistence type="predicted"/>
<feature type="domain" description="CFAP61 dimerisation" evidence="1">
    <location>
        <begin position="368"/>
        <end position="446"/>
    </location>
</feature>
<dbReference type="Proteomes" id="UP000823046">
    <property type="component" value="Unassembled WGS sequence"/>
</dbReference>
<name>A0ABQ7J7U7_9APIC</name>
<dbReference type="InterPro" id="IPR038884">
    <property type="entry name" value="CFAP61"/>
</dbReference>
<evidence type="ECO:0000313" key="2">
    <source>
        <dbReference type="EMBL" id="KAF8820071.1"/>
    </source>
</evidence>
<sequence>RISCKSIEVAFHVIRRESVSNRNPSCIKHESCHSRYFEETPCNHKILDILKDKQPLGFFLTDFLKQMGVTILDNCIITGYQQKQGKLVGVNLEVVSDSQSGLAESNRGECEQTVNEYLQNLCLERSNIKSIVGQSDEVPLRPAYSLLCRTLITAGECSLDPEISHAATEAGLVVNGCIVVSNNFRTNDPYILSGGSAAKFSERYKAEPALLAMDQFDGWEIGKCMAEAFITALNQTYLQRYSLPWIDDRMALPPVNIERNNRDCSNYDACTTCPAPLALPKLSCALSVQASLPYNLFYYSAEMNGHARPQIDRVTSISGNNLTENSGEIALSDKWENVPVGIRIAGTSKYIESNTLSAYKVFEEVSPLLTGTMPDGASGNFCRFEVDAFGRIQSITYCGYREINFCPMLRLIGKSVTFLNCLYPRLTSGQILDVFEYLKESWATAIFHEKFEEFHRQIIRSCQAEFLKKEKLMANLLPHAIQAETLDDSEHGNSNTEGNIRIASSLESCQNTFREAVRRALLRYLLAYKRSFHDSYVTT</sequence>
<evidence type="ECO:0000313" key="3">
    <source>
        <dbReference type="Proteomes" id="UP000823046"/>
    </source>
</evidence>
<keyword evidence="3" id="KW-1185">Reference proteome</keyword>
<gene>
    <name evidence="2" type="ORF">IE077_003621</name>
</gene>
<dbReference type="InterPro" id="IPR056299">
    <property type="entry name" value="CFAP61_dimer"/>
</dbReference>
<evidence type="ECO:0000259" key="1">
    <source>
        <dbReference type="Pfam" id="PF23150"/>
    </source>
</evidence>
<dbReference type="PANTHER" id="PTHR21178:SF8">
    <property type="entry name" value="CILIA- AND FLAGELLA-ASSOCIATED PROTEIN 61"/>
    <property type="match status" value="1"/>
</dbReference>
<organism evidence="2 3">
    <name type="scientific">Cardiosporidium cionae</name>
    <dbReference type="NCBI Taxonomy" id="476202"/>
    <lineage>
        <taxon>Eukaryota</taxon>
        <taxon>Sar</taxon>
        <taxon>Alveolata</taxon>
        <taxon>Apicomplexa</taxon>
        <taxon>Aconoidasida</taxon>
        <taxon>Nephromycida</taxon>
        <taxon>Cardiosporidium</taxon>
    </lineage>
</organism>
<dbReference type="PANTHER" id="PTHR21178">
    <property type="entry name" value="CILIA- AND FLAGELLA-ASSOCIATED PROTEIN 61"/>
    <property type="match status" value="1"/>
</dbReference>
<accession>A0ABQ7J7U7</accession>
<reference evidence="2 3" key="1">
    <citation type="journal article" date="2020" name="bioRxiv">
        <title>Metabolic contributions of an alphaproteobacterial endosymbiont in the apicomplexan Cardiosporidium cionae.</title>
        <authorList>
            <person name="Hunter E.S."/>
            <person name="Paight C.J."/>
            <person name="Lane C.E."/>
        </authorList>
    </citation>
    <scope>NUCLEOTIDE SEQUENCE [LARGE SCALE GENOMIC DNA]</scope>
    <source>
        <strain evidence="2">ESH_2018</strain>
    </source>
</reference>